<comment type="caution">
    <text evidence="3">The sequence shown here is derived from an EMBL/GenBank/DDBJ whole genome shotgun (WGS) entry which is preliminary data.</text>
</comment>
<organism evidence="3 4">
    <name type="scientific">Pseudonocardia hydrocarbonoxydans</name>
    <dbReference type="NCBI Taxonomy" id="76726"/>
    <lineage>
        <taxon>Bacteria</taxon>
        <taxon>Bacillati</taxon>
        <taxon>Actinomycetota</taxon>
        <taxon>Actinomycetes</taxon>
        <taxon>Pseudonocardiales</taxon>
        <taxon>Pseudonocardiaceae</taxon>
        <taxon>Pseudonocardia</taxon>
    </lineage>
</organism>
<dbReference type="Proteomes" id="UP000320338">
    <property type="component" value="Unassembled WGS sequence"/>
</dbReference>
<sequence length="285" mass="29294">MTVRLLLASACVGVPGWVLVTRWASVVHGHPAYPVLLAALVVAGVVIALRARRPRSSGGWRTAGRVVAAALLVAVVGATGWLRPFAATTGDPLAVEGPTTWELRPSGAPSSVGVAFYPGARVDPRAYLALLRPLADAGHLVVVVKPPLNIGLLAPAPPFDDHPGVTRWVLGGHSLGGTAAATVDDPRVTGLLFWASYPADDQSGRDVAALSVSGDRDGLATPDDIAATADRLPAGARSVVVEGGVHAFFGDYGEQPGDGVPGVDRATAQRRIVEATREFVGGVRG</sequence>
<dbReference type="GO" id="GO:0016787">
    <property type="term" value="F:hydrolase activity"/>
    <property type="evidence" value="ECO:0007669"/>
    <property type="project" value="InterPro"/>
</dbReference>
<dbReference type="RefSeq" id="WP_170183990.1">
    <property type="nucleotide sequence ID" value="NZ_BAAARZ010000086.1"/>
</dbReference>
<dbReference type="InterPro" id="IPR029058">
    <property type="entry name" value="AB_hydrolase_fold"/>
</dbReference>
<accession>A0A4Y3WXT1</accession>
<keyword evidence="1" id="KW-1133">Transmembrane helix</keyword>
<feature type="transmembrane region" description="Helical" evidence="1">
    <location>
        <begin position="63"/>
        <end position="82"/>
    </location>
</feature>
<evidence type="ECO:0000313" key="3">
    <source>
        <dbReference type="EMBL" id="GEC22930.1"/>
    </source>
</evidence>
<dbReference type="AlphaFoldDB" id="A0A4Y3WXT1"/>
<keyword evidence="1" id="KW-0472">Membrane</keyword>
<evidence type="ECO:0000256" key="1">
    <source>
        <dbReference type="SAM" id="Phobius"/>
    </source>
</evidence>
<evidence type="ECO:0000313" key="4">
    <source>
        <dbReference type="Proteomes" id="UP000320338"/>
    </source>
</evidence>
<proteinExistence type="predicted"/>
<feature type="transmembrane region" description="Helical" evidence="1">
    <location>
        <begin position="32"/>
        <end position="51"/>
    </location>
</feature>
<keyword evidence="1" id="KW-0812">Transmembrane</keyword>
<dbReference type="SUPFAM" id="SSF53474">
    <property type="entry name" value="alpha/beta-Hydrolases"/>
    <property type="match status" value="1"/>
</dbReference>
<dbReference type="EMBL" id="BJNG01000069">
    <property type="protein sequence ID" value="GEC22930.1"/>
    <property type="molecule type" value="Genomic_DNA"/>
</dbReference>
<dbReference type="Pfam" id="PF12695">
    <property type="entry name" value="Abhydrolase_5"/>
    <property type="match status" value="1"/>
</dbReference>
<dbReference type="InterPro" id="IPR029059">
    <property type="entry name" value="AB_hydrolase_5"/>
</dbReference>
<gene>
    <name evidence="3" type="ORF">PHY01_52130</name>
</gene>
<name>A0A4Y3WXT1_9PSEU</name>
<dbReference type="Gene3D" id="3.40.50.1820">
    <property type="entry name" value="alpha/beta hydrolase"/>
    <property type="match status" value="1"/>
</dbReference>
<feature type="domain" description="Alpha/beta hydrolase fold-5" evidence="2">
    <location>
        <begin position="113"/>
        <end position="259"/>
    </location>
</feature>
<keyword evidence="4" id="KW-1185">Reference proteome</keyword>
<evidence type="ECO:0000259" key="2">
    <source>
        <dbReference type="Pfam" id="PF12695"/>
    </source>
</evidence>
<protein>
    <recommendedName>
        <fullName evidence="2">Alpha/beta hydrolase fold-5 domain-containing protein</fullName>
    </recommendedName>
</protein>
<reference evidence="3 4" key="1">
    <citation type="submission" date="2019-06" db="EMBL/GenBank/DDBJ databases">
        <title>Whole genome shotgun sequence of Pseudonocardia hydrocarbonoxydans NBRC 14498.</title>
        <authorList>
            <person name="Hosoyama A."/>
            <person name="Uohara A."/>
            <person name="Ohji S."/>
            <person name="Ichikawa N."/>
        </authorList>
    </citation>
    <scope>NUCLEOTIDE SEQUENCE [LARGE SCALE GENOMIC DNA]</scope>
    <source>
        <strain evidence="3 4">NBRC 14498</strain>
    </source>
</reference>